<dbReference type="InterPro" id="IPR011251">
    <property type="entry name" value="Luciferase-like_dom"/>
</dbReference>
<sequence length="326" mass="36377">MLCSQFPAGDDVTARFAEQIEQVRFARDAGFSSVWATQHYLADPFQYLHPLAVLARIVPESGDMRIGTAITLMALQNPVDLAEELATLDIISGGRLTVGAGLGYRDAEFDAFGIPRDARLRRFLDNLGLVRRLWTEDEVTFENEAVRLDAVHPVLRPVQSPHPPLWLAGHTDGALRRTARMGLPWIAAAAHVDRDYLHRQVRFYRAACAEYGRDQAPVQVLQEIYVGASDEAAVEDVRAALTVKYDAYRAWGQDQVLPPSQSFDAEFDKLRQGRFILGGPASCRAQLADLVDHVAPENILLRPQWPGMPQEKVMASLTRLRDEVLP</sequence>
<dbReference type="AlphaFoldDB" id="A0A1E7KLR6"/>
<evidence type="ECO:0000313" key="5">
    <source>
        <dbReference type="Proteomes" id="UP000176005"/>
    </source>
</evidence>
<proteinExistence type="predicted"/>
<evidence type="ECO:0000313" key="4">
    <source>
        <dbReference type="EMBL" id="OEV04840.1"/>
    </source>
</evidence>
<organism evidence="4 5">
    <name type="scientific">Streptomyces nanshensis</name>
    <dbReference type="NCBI Taxonomy" id="518642"/>
    <lineage>
        <taxon>Bacteria</taxon>
        <taxon>Bacillati</taxon>
        <taxon>Actinomycetota</taxon>
        <taxon>Actinomycetes</taxon>
        <taxon>Kitasatosporales</taxon>
        <taxon>Streptomycetaceae</taxon>
        <taxon>Streptomyces</taxon>
    </lineage>
</organism>
<feature type="domain" description="Luciferase-like" evidence="3">
    <location>
        <begin position="8"/>
        <end position="292"/>
    </location>
</feature>
<dbReference type="PANTHER" id="PTHR30137:SF8">
    <property type="entry name" value="BLR5498 PROTEIN"/>
    <property type="match status" value="1"/>
</dbReference>
<dbReference type="PATRIC" id="fig|518642.10.peg.105"/>
<dbReference type="Proteomes" id="UP000176005">
    <property type="component" value="Unassembled WGS sequence"/>
</dbReference>
<evidence type="ECO:0000259" key="3">
    <source>
        <dbReference type="Pfam" id="PF00296"/>
    </source>
</evidence>
<dbReference type="Pfam" id="PF00296">
    <property type="entry name" value="Bac_luciferase"/>
    <property type="match status" value="1"/>
</dbReference>
<keyword evidence="1" id="KW-0560">Oxidoreductase</keyword>
<evidence type="ECO:0000256" key="1">
    <source>
        <dbReference type="ARBA" id="ARBA00023002"/>
    </source>
</evidence>
<evidence type="ECO:0000256" key="2">
    <source>
        <dbReference type="ARBA" id="ARBA00023033"/>
    </source>
</evidence>
<comment type="caution">
    <text evidence="4">The sequence shown here is derived from an EMBL/GenBank/DDBJ whole genome shotgun (WGS) entry which is preliminary data.</text>
</comment>
<name>A0A1E7KLR6_9ACTN</name>
<dbReference type="SUPFAM" id="SSF51679">
    <property type="entry name" value="Bacterial luciferase-like"/>
    <property type="match status" value="1"/>
</dbReference>
<protein>
    <recommendedName>
        <fullName evidence="3">Luciferase-like domain-containing protein</fullName>
    </recommendedName>
</protein>
<gene>
    <name evidence="4" type="ORF">AN218_31925</name>
</gene>
<keyword evidence="5" id="KW-1185">Reference proteome</keyword>
<accession>A0A1E7KLR6</accession>
<dbReference type="PANTHER" id="PTHR30137">
    <property type="entry name" value="LUCIFERASE-LIKE MONOOXYGENASE"/>
    <property type="match status" value="1"/>
</dbReference>
<dbReference type="InterPro" id="IPR050766">
    <property type="entry name" value="Bact_Lucif_Oxidored"/>
</dbReference>
<dbReference type="GO" id="GO:0005829">
    <property type="term" value="C:cytosol"/>
    <property type="evidence" value="ECO:0007669"/>
    <property type="project" value="TreeGrafter"/>
</dbReference>
<reference evidence="4 5" key="1">
    <citation type="journal article" date="2016" name="Front. Microbiol.">
        <title>Comparative Genomics Analysis of Streptomyces Species Reveals Their Adaptation to the Marine Environment and Their Diversity at the Genomic Level.</title>
        <authorList>
            <person name="Tian X."/>
            <person name="Zhang Z."/>
            <person name="Yang T."/>
            <person name="Chen M."/>
            <person name="Li J."/>
            <person name="Chen F."/>
            <person name="Yang J."/>
            <person name="Li W."/>
            <person name="Zhang B."/>
            <person name="Zhang Z."/>
            <person name="Wu J."/>
            <person name="Zhang C."/>
            <person name="Long L."/>
            <person name="Xiao J."/>
        </authorList>
    </citation>
    <scope>NUCLEOTIDE SEQUENCE [LARGE SCALE GENOMIC DNA]</scope>
    <source>
        <strain evidence="4 5">SCSIO 10429</strain>
    </source>
</reference>
<keyword evidence="2" id="KW-0503">Monooxygenase</keyword>
<dbReference type="Gene3D" id="3.20.20.30">
    <property type="entry name" value="Luciferase-like domain"/>
    <property type="match status" value="1"/>
</dbReference>
<dbReference type="InterPro" id="IPR036661">
    <property type="entry name" value="Luciferase-like_sf"/>
</dbReference>
<dbReference type="EMBL" id="LJGW01000692">
    <property type="protein sequence ID" value="OEV04840.1"/>
    <property type="molecule type" value="Genomic_DNA"/>
</dbReference>
<dbReference type="GO" id="GO:0016705">
    <property type="term" value="F:oxidoreductase activity, acting on paired donors, with incorporation or reduction of molecular oxygen"/>
    <property type="evidence" value="ECO:0007669"/>
    <property type="project" value="InterPro"/>
</dbReference>
<dbReference type="GO" id="GO:0004497">
    <property type="term" value="F:monooxygenase activity"/>
    <property type="evidence" value="ECO:0007669"/>
    <property type="project" value="UniProtKB-KW"/>
</dbReference>